<dbReference type="Proteomes" id="UP000786185">
    <property type="component" value="Unassembled WGS sequence"/>
</dbReference>
<feature type="non-terminal residue" evidence="1">
    <location>
        <position position="88"/>
    </location>
</feature>
<dbReference type="AlphaFoldDB" id="A0AAW4BG09"/>
<name>A0AAW4BG09_VIBAN</name>
<dbReference type="EMBL" id="SCLC01000561">
    <property type="protein sequence ID" value="MBF4437030.1"/>
    <property type="molecule type" value="Genomic_DNA"/>
</dbReference>
<evidence type="ECO:0000313" key="2">
    <source>
        <dbReference type="Proteomes" id="UP000786185"/>
    </source>
</evidence>
<sequence length="88" mass="10167">MSKFFVNEMILDGMSPVFADYWRTNINKYQNVDKCLNLDEWHALTIKQTTEKGETISMPVAGAAYLEWLIKEAPKWRLNINQASHSSS</sequence>
<protein>
    <submittedName>
        <fullName evidence="1">Uncharacterized protein</fullName>
    </submittedName>
</protein>
<evidence type="ECO:0000313" key="1">
    <source>
        <dbReference type="EMBL" id="MBF4437030.1"/>
    </source>
</evidence>
<proteinExistence type="predicted"/>
<gene>
    <name evidence="1" type="ORF">ERJ77_21590</name>
</gene>
<comment type="caution">
    <text evidence="1">The sequence shown here is derived from an EMBL/GenBank/DDBJ whole genome shotgun (WGS) entry which is preliminary data.</text>
</comment>
<reference evidence="1" key="1">
    <citation type="journal article" date="2021" name="PeerJ">
        <title>Analysis of 44 Vibrio anguillarum genomes reveals high genetic diversity.</title>
        <authorList>
            <person name="Hansen M.J."/>
            <person name="Dalsgaard I."/>
        </authorList>
    </citation>
    <scope>NUCLEOTIDE SEQUENCE</scope>
    <source>
        <strain evidence="1">850617-1/1</strain>
    </source>
</reference>
<organism evidence="1 2">
    <name type="scientific">Vibrio anguillarum</name>
    <name type="common">Listonella anguillarum</name>
    <dbReference type="NCBI Taxonomy" id="55601"/>
    <lineage>
        <taxon>Bacteria</taxon>
        <taxon>Pseudomonadati</taxon>
        <taxon>Pseudomonadota</taxon>
        <taxon>Gammaproteobacteria</taxon>
        <taxon>Vibrionales</taxon>
        <taxon>Vibrionaceae</taxon>
        <taxon>Vibrio</taxon>
    </lineage>
</organism>
<accession>A0AAW4BG09</accession>